<reference evidence="1" key="2">
    <citation type="journal article" date="2015" name="Fish Shellfish Immunol.">
        <title>Early steps in the European eel (Anguilla anguilla)-Vibrio vulnificus interaction in the gills: Role of the RtxA13 toxin.</title>
        <authorList>
            <person name="Callol A."/>
            <person name="Pajuelo D."/>
            <person name="Ebbesson L."/>
            <person name="Teles M."/>
            <person name="MacKenzie S."/>
            <person name="Amaro C."/>
        </authorList>
    </citation>
    <scope>NUCLEOTIDE SEQUENCE</scope>
</reference>
<name>A0A0E9W591_ANGAN</name>
<organism evidence="1">
    <name type="scientific">Anguilla anguilla</name>
    <name type="common">European freshwater eel</name>
    <name type="synonym">Muraena anguilla</name>
    <dbReference type="NCBI Taxonomy" id="7936"/>
    <lineage>
        <taxon>Eukaryota</taxon>
        <taxon>Metazoa</taxon>
        <taxon>Chordata</taxon>
        <taxon>Craniata</taxon>
        <taxon>Vertebrata</taxon>
        <taxon>Euteleostomi</taxon>
        <taxon>Actinopterygii</taxon>
        <taxon>Neopterygii</taxon>
        <taxon>Teleostei</taxon>
        <taxon>Anguilliformes</taxon>
        <taxon>Anguillidae</taxon>
        <taxon>Anguilla</taxon>
    </lineage>
</organism>
<evidence type="ECO:0000313" key="1">
    <source>
        <dbReference type="EMBL" id="JAH85476.1"/>
    </source>
</evidence>
<dbReference type="AlphaFoldDB" id="A0A0E9W591"/>
<protein>
    <submittedName>
        <fullName evidence="1">Uncharacterized protein</fullName>
    </submittedName>
</protein>
<accession>A0A0E9W591</accession>
<proteinExistence type="predicted"/>
<reference evidence="1" key="1">
    <citation type="submission" date="2014-11" db="EMBL/GenBank/DDBJ databases">
        <authorList>
            <person name="Amaro Gonzalez C."/>
        </authorList>
    </citation>
    <scope>NUCLEOTIDE SEQUENCE</scope>
</reference>
<sequence>MVLALLSIQGQMVQPPRFWWSFIVSSVAHNCDKDVVLLSVYCSENRMFCFG</sequence>
<dbReference type="EMBL" id="GBXM01023101">
    <property type="protein sequence ID" value="JAH85476.1"/>
    <property type="molecule type" value="Transcribed_RNA"/>
</dbReference>